<protein>
    <submittedName>
        <fullName evidence="1">Uncharacterized protein</fullName>
    </submittedName>
</protein>
<dbReference type="AlphaFoldDB" id="A0A4C1Z8D9"/>
<dbReference type="Proteomes" id="UP000299102">
    <property type="component" value="Unassembled WGS sequence"/>
</dbReference>
<proteinExistence type="predicted"/>
<reference evidence="1 2" key="1">
    <citation type="journal article" date="2019" name="Commun. Biol.">
        <title>The bagworm genome reveals a unique fibroin gene that provides high tensile strength.</title>
        <authorList>
            <person name="Kono N."/>
            <person name="Nakamura H."/>
            <person name="Ohtoshi R."/>
            <person name="Tomita M."/>
            <person name="Numata K."/>
            <person name="Arakawa K."/>
        </authorList>
    </citation>
    <scope>NUCLEOTIDE SEQUENCE [LARGE SCALE GENOMIC DNA]</scope>
</reference>
<keyword evidence="2" id="KW-1185">Reference proteome</keyword>
<organism evidence="1 2">
    <name type="scientific">Eumeta variegata</name>
    <name type="common">Bagworm moth</name>
    <name type="synonym">Eumeta japonica</name>
    <dbReference type="NCBI Taxonomy" id="151549"/>
    <lineage>
        <taxon>Eukaryota</taxon>
        <taxon>Metazoa</taxon>
        <taxon>Ecdysozoa</taxon>
        <taxon>Arthropoda</taxon>
        <taxon>Hexapoda</taxon>
        <taxon>Insecta</taxon>
        <taxon>Pterygota</taxon>
        <taxon>Neoptera</taxon>
        <taxon>Endopterygota</taxon>
        <taxon>Lepidoptera</taxon>
        <taxon>Glossata</taxon>
        <taxon>Ditrysia</taxon>
        <taxon>Tineoidea</taxon>
        <taxon>Psychidae</taxon>
        <taxon>Oiketicinae</taxon>
        <taxon>Eumeta</taxon>
    </lineage>
</organism>
<accession>A0A4C1Z8D9</accession>
<name>A0A4C1Z8D9_EUMVA</name>
<dbReference type="EMBL" id="BGZK01001661">
    <property type="protein sequence ID" value="GBP84148.1"/>
    <property type="molecule type" value="Genomic_DNA"/>
</dbReference>
<sequence length="143" mass="15588">MSRAFSTLACHPAVFGEAIIEVQLYSIADQIIPTSGGKFLVSFNPTRPACVGTRYGVSLLGDAADIHKVCVLQKRAVSAIYKTPAFMYLLKGYPSTIFLFQIAGLRPRVLRAGGVVDDLGPPRGDSVRDRRLNVLSKSWSARF</sequence>
<evidence type="ECO:0000313" key="2">
    <source>
        <dbReference type="Proteomes" id="UP000299102"/>
    </source>
</evidence>
<comment type="caution">
    <text evidence="1">The sequence shown here is derived from an EMBL/GenBank/DDBJ whole genome shotgun (WGS) entry which is preliminary data.</text>
</comment>
<gene>
    <name evidence="1" type="ORF">EVAR_63303_1</name>
</gene>
<evidence type="ECO:0000313" key="1">
    <source>
        <dbReference type="EMBL" id="GBP84148.1"/>
    </source>
</evidence>
<dbReference type="OrthoDB" id="414730at2759"/>